<evidence type="ECO:0000313" key="2">
    <source>
        <dbReference type="Proteomes" id="UP000009131"/>
    </source>
</evidence>
<gene>
    <name evidence="1" type="primary">Mo05182</name>
    <name evidence="1" type="ORF">E5Q_05182</name>
</gene>
<sequence length="100" mass="10999">MASFGSGAMSGKALPNSPQTFILEIAHCHQNAISLAGFTLDSDTDWTVLPARWPGVKHLAGVRPRLQRNICFDNATKAIRSMSVWRAIVLGYKWQISDTV</sequence>
<dbReference type="RefSeq" id="XP_014567684.1">
    <property type="nucleotide sequence ID" value="XM_014712198.1"/>
</dbReference>
<protein>
    <submittedName>
        <fullName evidence="1">Uncharacterized protein</fullName>
    </submittedName>
</protein>
<reference evidence="1 2" key="1">
    <citation type="journal article" date="2011" name="J. Gen. Appl. Microbiol.">
        <title>Draft genome sequencing of the enigmatic basidiomycete Mixia osmundae.</title>
        <authorList>
            <person name="Nishida H."/>
            <person name="Nagatsuka Y."/>
            <person name="Sugiyama J."/>
        </authorList>
    </citation>
    <scope>NUCLEOTIDE SEQUENCE [LARGE SCALE GENOMIC DNA]</scope>
    <source>
        <strain evidence="2">CBS 9802 / IAM 14324 / JCM 22182 / KY 12970</strain>
    </source>
</reference>
<keyword evidence="2" id="KW-1185">Reference proteome</keyword>
<dbReference type="Proteomes" id="UP000009131">
    <property type="component" value="Unassembled WGS sequence"/>
</dbReference>
<dbReference type="AlphaFoldDB" id="G7E6N6"/>
<proteinExistence type="predicted"/>
<accession>G7E6N6</accession>
<dbReference type="EMBL" id="BABT02000153">
    <property type="protein sequence ID" value="GAA98496.1"/>
    <property type="molecule type" value="Genomic_DNA"/>
</dbReference>
<name>G7E6N6_MIXOS</name>
<dbReference type="HOGENOM" id="CLU_2306764_0_0_1"/>
<dbReference type="InParanoid" id="G7E6N6"/>
<reference evidence="1 2" key="2">
    <citation type="journal article" date="2012" name="Open Biol.">
        <title>Characteristics of nucleosomes and linker DNA regions on the genome of the basidiomycete Mixia osmundae revealed by mono- and dinucleosome mapping.</title>
        <authorList>
            <person name="Nishida H."/>
            <person name="Kondo S."/>
            <person name="Matsumoto T."/>
            <person name="Suzuki Y."/>
            <person name="Yoshikawa H."/>
            <person name="Taylor T.D."/>
            <person name="Sugiyama J."/>
        </authorList>
    </citation>
    <scope>NUCLEOTIDE SEQUENCE [LARGE SCALE GENOMIC DNA]</scope>
    <source>
        <strain evidence="2">CBS 9802 / IAM 14324 / JCM 22182 / KY 12970</strain>
    </source>
</reference>
<evidence type="ECO:0000313" key="1">
    <source>
        <dbReference type="EMBL" id="GAA98496.1"/>
    </source>
</evidence>
<organism evidence="1 2">
    <name type="scientific">Mixia osmundae (strain CBS 9802 / IAM 14324 / JCM 22182 / KY 12970)</name>
    <dbReference type="NCBI Taxonomy" id="764103"/>
    <lineage>
        <taxon>Eukaryota</taxon>
        <taxon>Fungi</taxon>
        <taxon>Dikarya</taxon>
        <taxon>Basidiomycota</taxon>
        <taxon>Pucciniomycotina</taxon>
        <taxon>Mixiomycetes</taxon>
        <taxon>Mixiales</taxon>
        <taxon>Mixiaceae</taxon>
        <taxon>Mixia</taxon>
    </lineage>
</organism>
<comment type="caution">
    <text evidence="1">The sequence shown here is derived from an EMBL/GenBank/DDBJ whole genome shotgun (WGS) entry which is preliminary data.</text>
</comment>